<dbReference type="OrthoDB" id="3242635at2"/>
<dbReference type="Proteomes" id="UP000028730">
    <property type="component" value="Unassembled WGS sequence"/>
</dbReference>
<comment type="caution">
    <text evidence="1">The sequence shown here is derived from an EMBL/GenBank/DDBJ whole genome shotgun (WGS) entry which is preliminary data.</text>
</comment>
<protein>
    <recommendedName>
        <fullName evidence="3">UDP-N-acetylmuramyl peptide synthase</fullName>
    </recommendedName>
</protein>
<sequence>MSMVNEAISKRLTLGAIAGRYGFELDPPYARSVSVTSLADDPNDVRPGALYVPKGPVSKPQLEQAQFAGAYAAMLPTHMRGGQWDIPVLLADPSAAQIGRLASQMAGDPGTVLAVFVVCGEQPDESQAQVDRLAEFLHTLGNPVGRLSASGSLSLERPLSFSYPLGVFDVQRALSICLEDGVNAVVISADDQTLGADALQAVNVDVLGCARQLKDGQAAEVRESAQARYGFTAKEGLKLTTLSPNVSWLAPFISNRNSVADPQADRRLAFAVSMAYAAGVKRSALHTALRMEQGDA</sequence>
<dbReference type="EMBL" id="ATLK01000001">
    <property type="protein sequence ID" value="KFF31277.1"/>
    <property type="molecule type" value="Genomic_DNA"/>
</dbReference>
<evidence type="ECO:0008006" key="3">
    <source>
        <dbReference type="Google" id="ProtNLM"/>
    </source>
</evidence>
<organism evidence="1 2">
    <name type="scientific">Bifidobacterium bombi DSM 19703</name>
    <dbReference type="NCBI Taxonomy" id="1341695"/>
    <lineage>
        <taxon>Bacteria</taxon>
        <taxon>Bacillati</taxon>
        <taxon>Actinomycetota</taxon>
        <taxon>Actinomycetes</taxon>
        <taxon>Bifidobacteriales</taxon>
        <taxon>Bifidobacteriaceae</taxon>
        <taxon>Bifidobacterium</taxon>
    </lineage>
</organism>
<keyword evidence="2" id="KW-1185">Reference proteome</keyword>
<dbReference type="RefSeq" id="WP_044087424.1">
    <property type="nucleotide sequence ID" value="NZ_ATLK01000001.1"/>
</dbReference>
<dbReference type="eggNOG" id="COG0769">
    <property type="taxonomic scope" value="Bacteria"/>
</dbReference>
<evidence type="ECO:0000313" key="1">
    <source>
        <dbReference type="EMBL" id="KFF31277.1"/>
    </source>
</evidence>
<name>A0A080N2Q0_9BIFI</name>
<reference evidence="1 2" key="1">
    <citation type="journal article" date="2014" name="Appl. Environ. Microbiol.">
        <title>Genomic encyclopedia of type strains of the genus Bifidobacterium.</title>
        <authorList>
            <person name="Milani C."/>
            <person name="Lugli G.A."/>
            <person name="Duranti S."/>
            <person name="Turroni F."/>
            <person name="Bottacini F."/>
            <person name="Mangifesta M."/>
            <person name="Sanchez B."/>
            <person name="Viappiani A."/>
            <person name="Mancabelli L."/>
            <person name="Taminiau B."/>
            <person name="Delcenserie V."/>
            <person name="Barrangou R."/>
            <person name="Margolles A."/>
            <person name="van Sinderen D."/>
            <person name="Ventura M."/>
        </authorList>
    </citation>
    <scope>NUCLEOTIDE SEQUENCE [LARGE SCALE GENOMIC DNA]</scope>
    <source>
        <strain evidence="1 2">DSM 19703</strain>
    </source>
</reference>
<dbReference type="STRING" id="1341695.BBOMB_0618"/>
<dbReference type="AlphaFoldDB" id="A0A080N2Q0"/>
<proteinExistence type="predicted"/>
<accession>A0A080N2Q0</accession>
<evidence type="ECO:0000313" key="2">
    <source>
        <dbReference type="Proteomes" id="UP000028730"/>
    </source>
</evidence>
<gene>
    <name evidence="1" type="ORF">BBOMB_0618</name>
</gene>